<keyword evidence="3" id="KW-1185">Reference proteome</keyword>
<dbReference type="EMBL" id="MDYM01000008">
    <property type="protein sequence ID" value="OQD64023.1"/>
    <property type="molecule type" value="Genomic_DNA"/>
</dbReference>
<accession>A0A1V6NH42</accession>
<name>A0A1V6NH42_PENPO</name>
<reference evidence="3" key="1">
    <citation type="journal article" date="2017" name="Nat. Microbiol.">
        <title>Global analysis of biosynthetic gene clusters reveals vast potential of secondary metabolite production in Penicillium species.</title>
        <authorList>
            <person name="Nielsen J.C."/>
            <person name="Grijseels S."/>
            <person name="Prigent S."/>
            <person name="Ji B."/>
            <person name="Dainat J."/>
            <person name="Nielsen K.F."/>
            <person name="Frisvad J.C."/>
            <person name="Workman M."/>
            <person name="Nielsen J."/>
        </authorList>
    </citation>
    <scope>NUCLEOTIDE SEQUENCE [LARGE SCALE GENOMIC DNA]</scope>
    <source>
        <strain evidence="3">IBT 4502</strain>
    </source>
</reference>
<dbReference type="InterPro" id="IPR002575">
    <property type="entry name" value="Aminoglycoside_PTrfase"/>
</dbReference>
<proteinExistence type="predicted"/>
<dbReference type="Gene3D" id="3.90.1200.10">
    <property type="match status" value="1"/>
</dbReference>
<dbReference type="Pfam" id="PF01636">
    <property type="entry name" value="APH"/>
    <property type="match status" value="1"/>
</dbReference>
<gene>
    <name evidence="2" type="ORF">PENPOL_c008G09016</name>
</gene>
<evidence type="ECO:0000313" key="2">
    <source>
        <dbReference type="EMBL" id="OQD64023.1"/>
    </source>
</evidence>
<sequence>MNDPVRESIKQVDANTWLIGPLQLRRSKGYSDTCTWYDEGDHVSYTLTNISTPPPPTVPLSENGPFRLVYDVGDSSAVWSVGNSAFCKVKLRLLSTTPEAATLSFVQKLRPDFEIPQVLHYTELGDRSYLFLSRVRGRTLANAWSTLDEKWRNHYMNVIVNICKFLESREGDMLSGMDGKNVLEPFLIRYGEKADYTPQNLQRECALMEMDCSKFVFYHADLGPGNIIVEEIPETGDVGIIDWEVAGFFPRGWIRTKFRINSGLDLPDSATDTPWEWRSGVQKLLGAHGSWTMYRNSNHYHLNSTQGFGVYSVSTSSNASHILSLHQASHVTISPLRALSSGGKSSKSDVL</sequence>
<dbReference type="Proteomes" id="UP000191408">
    <property type="component" value="Unassembled WGS sequence"/>
</dbReference>
<evidence type="ECO:0000259" key="1">
    <source>
        <dbReference type="Pfam" id="PF01636"/>
    </source>
</evidence>
<dbReference type="OrthoDB" id="5404599at2759"/>
<dbReference type="AlphaFoldDB" id="A0A1V6NH42"/>
<feature type="domain" description="Aminoglycoside phosphotransferase" evidence="1">
    <location>
        <begin position="95"/>
        <end position="248"/>
    </location>
</feature>
<dbReference type="InterPro" id="IPR011009">
    <property type="entry name" value="Kinase-like_dom_sf"/>
</dbReference>
<dbReference type="SUPFAM" id="SSF56112">
    <property type="entry name" value="Protein kinase-like (PK-like)"/>
    <property type="match status" value="1"/>
</dbReference>
<organism evidence="2 3">
    <name type="scientific">Penicillium polonicum</name>
    <dbReference type="NCBI Taxonomy" id="60169"/>
    <lineage>
        <taxon>Eukaryota</taxon>
        <taxon>Fungi</taxon>
        <taxon>Dikarya</taxon>
        <taxon>Ascomycota</taxon>
        <taxon>Pezizomycotina</taxon>
        <taxon>Eurotiomycetes</taxon>
        <taxon>Eurotiomycetidae</taxon>
        <taxon>Eurotiales</taxon>
        <taxon>Aspergillaceae</taxon>
        <taxon>Penicillium</taxon>
    </lineage>
</organism>
<comment type="caution">
    <text evidence="2">The sequence shown here is derived from an EMBL/GenBank/DDBJ whole genome shotgun (WGS) entry which is preliminary data.</text>
</comment>
<protein>
    <recommendedName>
        <fullName evidence="1">Aminoglycoside phosphotransferase domain-containing protein</fullName>
    </recommendedName>
</protein>
<dbReference type="PANTHER" id="PTHR21310:SF58">
    <property type="entry name" value="AMINOGLYCOSIDE PHOSPHOTRANSFERASE DOMAIN-CONTAINING PROTEIN"/>
    <property type="match status" value="1"/>
</dbReference>
<dbReference type="PANTHER" id="PTHR21310">
    <property type="entry name" value="AMINOGLYCOSIDE PHOSPHOTRANSFERASE-RELATED-RELATED"/>
    <property type="match status" value="1"/>
</dbReference>
<dbReference type="InterPro" id="IPR051678">
    <property type="entry name" value="AGP_Transferase"/>
</dbReference>
<evidence type="ECO:0000313" key="3">
    <source>
        <dbReference type="Proteomes" id="UP000191408"/>
    </source>
</evidence>